<dbReference type="Gene3D" id="1.25.40.10">
    <property type="entry name" value="Tetratricopeptide repeat domain"/>
    <property type="match status" value="4"/>
</dbReference>
<dbReference type="PANTHER" id="PTHR47447:SF23">
    <property type="entry name" value="PENTACOTRIPEPTIDE-REPEAT REGION OF PRORP DOMAIN-CONTAINING PROTEIN"/>
    <property type="match status" value="1"/>
</dbReference>
<evidence type="ECO:0000256" key="3">
    <source>
        <dbReference type="PROSITE-ProRule" id="PRU00708"/>
    </source>
</evidence>
<evidence type="ECO:0000313" key="4">
    <source>
        <dbReference type="EMBL" id="KAK4266734.1"/>
    </source>
</evidence>
<gene>
    <name evidence="4" type="ORF">QN277_023619</name>
</gene>
<accession>A0AAE1K6A9</accession>
<dbReference type="Proteomes" id="UP001293593">
    <property type="component" value="Unassembled WGS sequence"/>
</dbReference>
<keyword evidence="5" id="KW-1185">Reference proteome</keyword>
<dbReference type="InterPro" id="IPR011990">
    <property type="entry name" value="TPR-like_helical_dom_sf"/>
</dbReference>
<dbReference type="InterPro" id="IPR002885">
    <property type="entry name" value="PPR_rpt"/>
</dbReference>
<feature type="repeat" description="PPR" evidence="3">
    <location>
        <begin position="187"/>
        <end position="221"/>
    </location>
</feature>
<feature type="repeat" description="PPR" evidence="3">
    <location>
        <begin position="257"/>
        <end position="291"/>
    </location>
</feature>
<dbReference type="EMBL" id="JAWXYG010000007">
    <property type="protein sequence ID" value="KAK4266734.1"/>
    <property type="molecule type" value="Genomic_DNA"/>
</dbReference>
<feature type="repeat" description="PPR" evidence="3">
    <location>
        <begin position="359"/>
        <end position="393"/>
    </location>
</feature>
<comment type="caution">
    <text evidence="4">The sequence shown here is derived from an EMBL/GenBank/DDBJ whole genome shotgun (WGS) entry which is preliminary data.</text>
</comment>
<evidence type="ECO:0008006" key="6">
    <source>
        <dbReference type="Google" id="ProtNLM"/>
    </source>
</evidence>
<feature type="repeat" description="PPR" evidence="3">
    <location>
        <begin position="222"/>
        <end position="256"/>
    </location>
</feature>
<protein>
    <recommendedName>
        <fullName evidence="6">Pentatricopeptide repeat-containing protein</fullName>
    </recommendedName>
</protein>
<comment type="similarity">
    <text evidence="1">Belongs to the PPR family. P subfamily.</text>
</comment>
<dbReference type="AlphaFoldDB" id="A0AAE1K6A9"/>
<evidence type="ECO:0000256" key="2">
    <source>
        <dbReference type="ARBA" id="ARBA00022737"/>
    </source>
</evidence>
<dbReference type="NCBIfam" id="TIGR00756">
    <property type="entry name" value="PPR"/>
    <property type="match status" value="5"/>
</dbReference>
<dbReference type="PANTHER" id="PTHR47447">
    <property type="entry name" value="OS03G0856100 PROTEIN"/>
    <property type="match status" value="1"/>
</dbReference>
<dbReference type="PROSITE" id="PS51375">
    <property type="entry name" value="PPR"/>
    <property type="match status" value="6"/>
</dbReference>
<feature type="repeat" description="PPR" evidence="3">
    <location>
        <begin position="292"/>
        <end position="326"/>
    </location>
</feature>
<feature type="repeat" description="PPR" evidence="3">
    <location>
        <begin position="394"/>
        <end position="428"/>
    </location>
</feature>
<reference evidence="4" key="1">
    <citation type="submission" date="2023-10" db="EMBL/GenBank/DDBJ databases">
        <title>Chromosome-level genome of the transformable northern wattle, Acacia crassicarpa.</title>
        <authorList>
            <person name="Massaro I."/>
            <person name="Sinha N.R."/>
            <person name="Poethig S."/>
            <person name="Leichty A.R."/>
        </authorList>
    </citation>
    <scope>NUCLEOTIDE SEQUENCE</scope>
    <source>
        <strain evidence="4">Acra3RX</strain>
        <tissue evidence="4">Leaf</tissue>
    </source>
</reference>
<dbReference type="Pfam" id="PF13041">
    <property type="entry name" value="PPR_2"/>
    <property type="match status" value="2"/>
</dbReference>
<proteinExistence type="inferred from homology"/>
<evidence type="ECO:0000256" key="1">
    <source>
        <dbReference type="ARBA" id="ARBA00007626"/>
    </source>
</evidence>
<organism evidence="4 5">
    <name type="scientific">Acacia crassicarpa</name>
    <name type="common">northern wattle</name>
    <dbReference type="NCBI Taxonomy" id="499986"/>
    <lineage>
        <taxon>Eukaryota</taxon>
        <taxon>Viridiplantae</taxon>
        <taxon>Streptophyta</taxon>
        <taxon>Embryophyta</taxon>
        <taxon>Tracheophyta</taxon>
        <taxon>Spermatophyta</taxon>
        <taxon>Magnoliopsida</taxon>
        <taxon>eudicotyledons</taxon>
        <taxon>Gunneridae</taxon>
        <taxon>Pentapetalae</taxon>
        <taxon>rosids</taxon>
        <taxon>fabids</taxon>
        <taxon>Fabales</taxon>
        <taxon>Fabaceae</taxon>
        <taxon>Caesalpinioideae</taxon>
        <taxon>mimosoid clade</taxon>
        <taxon>Acacieae</taxon>
        <taxon>Acacia</taxon>
    </lineage>
</organism>
<evidence type="ECO:0000313" key="5">
    <source>
        <dbReference type="Proteomes" id="UP001293593"/>
    </source>
</evidence>
<keyword evidence="2" id="KW-0677">Repeat</keyword>
<sequence>MSSLYTSRIRLFNPTCFIQILSYHSAPLNSNSAARTLIADPNLINLDPTTLRQALLTYRDDWQRAFDFFNWVQSEYRLHLPTDTYNHMIDILGKFLEFHQSWALIQCMRKFPCSFPDHATFRIMFKRYASAHLVKEAIQTYEKLGQFNLKDETSYCNLIDALCDYKHVHVAQELVLGNNENIKLDGNAKIFNILLRGWFKLGQWSKCGELWEEMNRRGVQKNLRSYSIYMDILCKSGKPEKAVKLYKQMQSKQMKLDVVAYNIAIRAMGLSQGVDCSIELFREMEYLGLEPTVVTYNTVIKLLCDNNRYEEALVILDAMRKNGCQPNAVSYNFVFDCMKKPGEILDLFDRMIESGDRPSICTYVMLMRKFGGWGFLRPVFAVWKKMEELGCRPDASAYNAMIDALVKKGLMDMARKYDEEMLAKGLSSKPRKEVGTDESLNSM</sequence>
<name>A0AAE1K6A9_9FABA</name>
<dbReference type="Pfam" id="PF01535">
    <property type="entry name" value="PPR"/>
    <property type="match status" value="3"/>
</dbReference>